<dbReference type="Proteomes" id="UP000021369">
    <property type="component" value="Unassembled WGS sequence"/>
</dbReference>
<dbReference type="GO" id="GO:0005524">
    <property type="term" value="F:ATP binding"/>
    <property type="evidence" value="ECO:0007669"/>
    <property type="project" value="UniProtKB-KW"/>
</dbReference>
<dbReference type="SUPFAM" id="SSF52540">
    <property type="entry name" value="P-loop containing nucleoside triphosphate hydrolases"/>
    <property type="match status" value="1"/>
</dbReference>
<keyword evidence="1 3" id="KW-0547">Nucleotide-binding</keyword>
<gene>
    <name evidence="4" type="ORF">RASY3_06305</name>
</gene>
<evidence type="ECO:0000256" key="3">
    <source>
        <dbReference type="PIRSR" id="PIRSR003092-1"/>
    </source>
</evidence>
<keyword evidence="5" id="KW-1185">Reference proteome</keyword>
<dbReference type="PANTHER" id="PTHR43384">
    <property type="entry name" value="SEPTUM SITE-DETERMINING PROTEIN MIND HOMOLOG, CHLOROPLASTIC-RELATED"/>
    <property type="match status" value="1"/>
</dbReference>
<keyword evidence="2 3" id="KW-0067">ATP-binding</keyword>
<dbReference type="OrthoDB" id="9773088at2"/>
<dbReference type="PIRSF" id="PIRSF003092">
    <property type="entry name" value="MinD"/>
    <property type="match status" value="1"/>
</dbReference>
<dbReference type="PANTHER" id="PTHR43384:SF6">
    <property type="entry name" value="SEPTUM SITE-DETERMINING PROTEIN MIND HOMOLOG, CHLOROPLASTIC"/>
    <property type="match status" value="1"/>
</dbReference>
<dbReference type="GO" id="GO:0009898">
    <property type="term" value="C:cytoplasmic side of plasma membrane"/>
    <property type="evidence" value="ECO:0007669"/>
    <property type="project" value="TreeGrafter"/>
</dbReference>
<dbReference type="RefSeq" id="WP_024857725.1">
    <property type="nucleotide sequence ID" value="NZ_JEOB01000002.1"/>
</dbReference>
<dbReference type="InterPro" id="IPR025501">
    <property type="entry name" value="MinD_FleN"/>
</dbReference>
<dbReference type="AlphaFoldDB" id="A0A011VY89"/>
<dbReference type="Gene3D" id="3.40.50.300">
    <property type="entry name" value="P-loop containing nucleotide triphosphate hydrolases"/>
    <property type="match status" value="1"/>
</dbReference>
<dbReference type="InterPro" id="IPR027417">
    <property type="entry name" value="P-loop_NTPase"/>
</dbReference>
<accession>A0A011VY89</accession>
<dbReference type="GO" id="GO:0005829">
    <property type="term" value="C:cytosol"/>
    <property type="evidence" value="ECO:0007669"/>
    <property type="project" value="TreeGrafter"/>
</dbReference>
<dbReference type="InterPro" id="IPR033756">
    <property type="entry name" value="YlxH/NBP35"/>
</dbReference>
<evidence type="ECO:0000256" key="1">
    <source>
        <dbReference type="ARBA" id="ARBA00022741"/>
    </source>
</evidence>
<evidence type="ECO:0000256" key="2">
    <source>
        <dbReference type="ARBA" id="ARBA00022840"/>
    </source>
</evidence>
<evidence type="ECO:0000313" key="5">
    <source>
        <dbReference type="Proteomes" id="UP000021369"/>
    </source>
</evidence>
<sequence>MSKIIAVTSGKGGTGKSSISACLGYALAKQGNRTLIIELDFGLRCMDIMLGMQGNITYDLGDVLEGTCDVYKATTTVKLASNLSVLCAPSDPFVQLKAEDIEKITREMRKYFEYIIIDTSAGINGSVFDIVTNSDLILIVTTPDPVCVRDAQMMSDEFYKRGNQKQRLVINKASKRIFEFEDMDDLDAIIDTVGVQLLGVIPEDSAIPLATGKGAPLSSSSMGFVAFSAISRRIKGEHIPIQIKM</sequence>
<comment type="caution">
    <text evidence="4">The sequence shown here is derived from an EMBL/GenBank/DDBJ whole genome shotgun (WGS) entry which is preliminary data.</text>
</comment>
<dbReference type="PATRIC" id="fig|1341156.4.peg.1677"/>
<proteinExistence type="predicted"/>
<dbReference type="EMBL" id="JEOB01000002">
    <property type="protein sequence ID" value="EXM39493.1"/>
    <property type="molecule type" value="Genomic_DNA"/>
</dbReference>
<organism evidence="4 5">
    <name type="scientific">Ruminococcus albus SY3</name>
    <dbReference type="NCBI Taxonomy" id="1341156"/>
    <lineage>
        <taxon>Bacteria</taxon>
        <taxon>Bacillati</taxon>
        <taxon>Bacillota</taxon>
        <taxon>Clostridia</taxon>
        <taxon>Eubacteriales</taxon>
        <taxon>Oscillospiraceae</taxon>
        <taxon>Ruminococcus</taxon>
    </lineage>
</organism>
<dbReference type="GO" id="GO:0016887">
    <property type="term" value="F:ATP hydrolysis activity"/>
    <property type="evidence" value="ECO:0007669"/>
    <property type="project" value="TreeGrafter"/>
</dbReference>
<dbReference type="GO" id="GO:0051782">
    <property type="term" value="P:negative regulation of cell division"/>
    <property type="evidence" value="ECO:0007669"/>
    <property type="project" value="TreeGrafter"/>
</dbReference>
<dbReference type="InterPro" id="IPR050625">
    <property type="entry name" value="ParA/MinD_ATPase"/>
</dbReference>
<feature type="binding site" evidence="3">
    <location>
        <begin position="11"/>
        <end position="18"/>
    </location>
    <ligand>
        <name>ATP</name>
        <dbReference type="ChEBI" id="CHEBI:30616"/>
    </ligand>
</feature>
<protein>
    <submittedName>
        <fullName evidence="4">Septum site-determining protein MinD</fullName>
    </submittedName>
</protein>
<reference evidence="4 5" key="1">
    <citation type="submission" date="2013-06" db="EMBL/GenBank/DDBJ databases">
        <title>Rumen cellulosomics: divergent fiber-degrading strategies revealed by comparative genome-wide analysis of six Ruminococcal strains.</title>
        <authorList>
            <person name="Dassa B."/>
            <person name="Borovok I."/>
            <person name="Lamed R."/>
            <person name="Flint H."/>
            <person name="Yeoman C.J."/>
            <person name="White B."/>
            <person name="Bayer E.A."/>
        </authorList>
    </citation>
    <scope>NUCLEOTIDE SEQUENCE [LARGE SCALE GENOMIC DNA]</scope>
    <source>
        <strain evidence="4 5">SY3</strain>
    </source>
</reference>
<evidence type="ECO:0000313" key="4">
    <source>
        <dbReference type="EMBL" id="EXM39493.1"/>
    </source>
</evidence>
<name>A0A011VY89_RUMAL</name>
<dbReference type="Pfam" id="PF10609">
    <property type="entry name" value="ParA"/>
    <property type="match status" value="1"/>
</dbReference>